<dbReference type="InterPro" id="IPR021127">
    <property type="entry name" value="CRISPR_associated_Cas2"/>
</dbReference>
<dbReference type="NCBIfam" id="TIGR01573">
    <property type="entry name" value="cas2"/>
    <property type="match status" value="1"/>
</dbReference>
<dbReference type="EMBL" id="MEZY01000030">
    <property type="protein sequence ID" value="OGD63818.1"/>
    <property type="molecule type" value="Genomic_DNA"/>
</dbReference>
<evidence type="ECO:0000256" key="4">
    <source>
        <dbReference type="ARBA" id="ARBA00022801"/>
    </source>
</evidence>
<dbReference type="AlphaFoldDB" id="A0A1F5E8V8"/>
<feature type="domain" description="Transcriptional repressor PaaX-like central Cas2-like" evidence="7">
    <location>
        <begin position="99"/>
        <end position="164"/>
    </location>
</feature>
<dbReference type="GO" id="GO:0043571">
    <property type="term" value="P:maintenance of CRISPR repeat elements"/>
    <property type="evidence" value="ECO:0007669"/>
    <property type="project" value="InterPro"/>
</dbReference>
<evidence type="ECO:0000259" key="7">
    <source>
        <dbReference type="Pfam" id="PF20803"/>
    </source>
</evidence>
<accession>A0A1F5E8V8</accession>
<reference evidence="8 9" key="1">
    <citation type="journal article" date="2016" name="Nat. Commun.">
        <title>Thousands of microbial genomes shed light on interconnected biogeochemical processes in an aquifer system.</title>
        <authorList>
            <person name="Anantharaman K."/>
            <person name="Brown C.T."/>
            <person name="Hug L.A."/>
            <person name="Sharon I."/>
            <person name="Castelle C.J."/>
            <person name="Probst A.J."/>
            <person name="Thomas B.C."/>
            <person name="Singh A."/>
            <person name="Wilkins M.J."/>
            <person name="Karaoz U."/>
            <person name="Brodie E.L."/>
            <person name="Williams K.H."/>
            <person name="Hubbard S.S."/>
            <person name="Banfield J.F."/>
        </authorList>
    </citation>
    <scope>NUCLEOTIDE SEQUENCE [LARGE SCALE GENOMIC DNA]</scope>
</reference>
<dbReference type="Proteomes" id="UP000178583">
    <property type="component" value="Unassembled WGS sequence"/>
</dbReference>
<dbReference type="GO" id="GO:0004521">
    <property type="term" value="F:RNA endonuclease activity"/>
    <property type="evidence" value="ECO:0007669"/>
    <property type="project" value="InterPro"/>
</dbReference>
<evidence type="ECO:0000256" key="3">
    <source>
        <dbReference type="ARBA" id="ARBA00022759"/>
    </source>
</evidence>
<keyword evidence="3 8" id="KW-0255">Endonuclease</keyword>
<evidence type="ECO:0000256" key="5">
    <source>
        <dbReference type="ARBA" id="ARBA00022842"/>
    </source>
</evidence>
<proteinExistence type="predicted"/>
<comment type="caution">
    <text evidence="8">The sequence shown here is derived from an EMBL/GenBank/DDBJ whole genome shotgun (WGS) entry which is preliminary data.</text>
</comment>
<keyword evidence="2" id="KW-0479">Metal-binding</keyword>
<keyword evidence="6" id="KW-0051">Antiviral defense</keyword>
<evidence type="ECO:0000256" key="6">
    <source>
        <dbReference type="ARBA" id="ARBA00023118"/>
    </source>
</evidence>
<keyword evidence="1" id="KW-0540">Nuclease</keyword>
<sequence length="177" mass="20574">MVNPRKNQKVAISIAEKVLGILLDKASEFGDKISNEKLIDCIDEEDCHIGREKIPKILYDFKRMDYIRREGDSVVLTDKAKMRVVDKITKKIPASKKNHLVSFDIPEGMRRNRNQFRRTLKRIGFIQIQKSLWAIRKDVGVLVDAAAREYKISDYVAYFISEKSNIDKFIGKKIEKE</sequence>
<evidence type="ECO:0000313" key="8">
    <source>
        <dbReference type="EMBL" id="OGD63818.1"/>
    </source>
</evidence>
<evidence type="ECO:0000313" key="9">
    <source>
        <dbReference type="Proteomes" id="UP000178583"/>
    </source>
</evidence>
<keyword evidence="5" id="KW-0460">Magnesium</keyword>
<name>A0A1F5E8V8_9BACT</name>
<protein>
    <submittedName>
        <fullName evidence="8">CRISPR-associated endonuclease Cas2</fullName>
    </submittedName>
</protein>
<dbReference type="InterPro" id="IPR048846">
    <property type="entry name" value="PaaX-like_central"/>
</dbReference>
<evidence type="ECO:0000256" key="1">
    <source>
        <dbReference type="ARBA" id="ARBA00022722"/>
    </source>
</evidence>
<organism evidence="8 9">
    <name type="scientific">Candidatus Berkelbacteria bacterium RIFOXYA2_FULL_43_10</name>
    <dbReference type="NCBI Taxonomy" id="1797472"/>
    <lineage>
        <taxon>Bacteria</taxon>
        <taxon>Candidatus Berkelbacteria</taxon>
    </lineage>
</organism>
<evidence type="ECO:0000256" key="2">
    <source>
        <dbReference type="ARBA" id="ARBA00022723"/>
    </source>
</evidence>
<gene>
    <name evidence="8" type="ORF">A2215_02805</name>
</gene>
<dbReference type="SUPFAM" id="SSF143430">
    <property type="entry name" value="TTP0101/SSO1404-like"/>
    <property type="match status" value="1"/>
</dbReference>
<keyword evidence="4" id="KW-0378">Hydrolase</keyword>
<dbReference type="Pfam" id="PF20803">
    <property type="entry name" value="PaaX_M"/>
    <property type="match status" value="1"/>
</dbReference>